<feature type="transmembrane region" description="Helical" evidence="12">
    <location>
        <begin position="44"/>
        <end position="62"/>
    </location>
</feature>
<keyword evidence="10 12" id="KW-0472">Membrane</keyword>
<feature type="transmembrane region" description="Helical" evidence="12">
    <location>
        <begin position="157"/>
        <end position="175"/>
    </location>
</feature>
<dbReference type="GO" id="GO:0044038">
    <property type="term" value="P:cell wall macromolecule biosynthetic process"/>
    <property type="evidence" value="ECO:0007669"/>
    <property type="project" value="TreeGrafter"/>
</dbReference>
<proteinExistence type="inferred from homology"/>
<evidence type="ECO:0000256" key="13">
    <source>
        <dbReference type="PIRSR" id="PIRSR600715-1"/>
    </source>
</evidence>
<feature type="transmembrane region" description="Helical" evidence="12">
    <location>
        <begin position="244"/>
        <end position="264"/>
    </location>
</feature>
<accession>A0AA46L2X1</accession>
<dbReference type="HAMAP" id="MF_02030">
    <property type="entry name" value="WecA_Gammaproteo"/>
    <property type="match status" value="1"/>
</dbReference>
<dbReference type="GO" id="GO:0009276">
    <property type="term" value="C:Gram-negative-bacterium-type cell wall"/>
    <property type="evidence" value="ECO:0007669"/>
    <property type="project" value="InterPro"/>
</dbReference>
<dbReference type="NCBIfam" id="TIGR02380">
    <property type="entry name" value="ECA_wecA"/>
    <property type="match status" value="1"/>
</dbReference>
<dbReference type="GO" id="GO:0030145">
    <property type="term" value="F:manganese ion binding"/>
    <property type="evidence" value="ECO:0007669"/>
    <property type="project" value="InterPro"/>
</dbReference>
<feature type="transmembrane region" description="Helical" evidence="12">
    <location>
        <begin position="6"/>
        <end position="23"/>
    </location>
</feature>
<keyword evidence="9 12" id="KW-1133">Transmembrane helix</keyword>
<feature type="transmembrane region" description="Helical" evidence="12">
    <location>
        <begin position="96"/>
        <end position="114"/>
    </location>
</feature>
<dbReference type="GO" id="GO:0005886">
    <property type="term" value="C:plasma membrane"/>
    <property type="evidence" value="ECO:0007669"/>
    <property type="project" value="UniProtKB-SubCell"/>
</dbReference>
<evidence type="ECO:0000256" key="2">
    <source>
        <dbReference type="ARBA" id="ARBA00022475"/>
    </source>
</evidence>
<name>A0AA46L2X1_VIBPH</name>
<feature type="transmembrane region" description="Helical" evidence="12">
    <location>
        <begin position="285"/>
        <end position="309"/>
    </location>
</feature>
<keyword evidence="7 12" id="KW-0460">Magnesium</keyword>
<comment type="similarity">
    <text evidence="12">Belongs to the glycosyltransferase 4 family. WecA subfamily.</text>
</comment>
<keyword evidence="11 12" id="KW-0464">Manganese</keyword>
<keyword evidence="8 12" id="KW-0448">Lipopolysaccharide biosynthesis</keyword>
<dbReference type="InterPro" id="IPR012750">
    <property type="entry name" value="ECA_WecA-rel"/>
</dbReference>
<evidence type="ECO:0000256" key="11">
    <source>
        <dbReference type="ARBA" id="ARBA00023211"/>
    </source>
</evidence>
<dbReference type="Proteomes" id="UP000321504">
    <property type="component" value="Unassembled WGS sequence"/>
</dbReference>
<dbReference type="EMBL" id="VRMQ01000004">
    <property type="protein sequence ID" value="TXN15025.1"/>
    <property type="molecule type" value="Genomic_DNA"/>
</dbReference>
<evidence type="ECO:0000256" key="5">
    <source>
        <dbReference type="ARBA" id="ARBA00022679"/>
    </source>
</evidence>
<keyword evidence="5 12" id="KW-0808">Transferase</keyword>
<dbReference type="EC" id="2.7.8.33" evidence="12"/>
<gene>
    <name evidence="12 14" type="primary">wecA</name>
    <name evidence="14" type="ORF">FVP01_18770</name>
</gene>
<comment type="cofactor">
    <cofactor evidence="12 13">
        <name>Mg(2+)</name>
        <dbReference type="ChEBI" id="CHEBI:18420"/>
    </cofactor>
</comment>
<feature type="binding site" evidence="13">
    <location>
        <position position="149"/>
    </location>
    <ligand>
        <name>Mg(2+)</name>
        <dbReference type="ChEBI" id="CHEBI:18420"/>
    </ligand>
</feature>
<evidence type="ECO:0000256" key="1">
    <source>
        <dbReference type="ARBA" id="ARBA00004651"/>
    </source>
</evidence>
<dbReference type="GO" id="GO:0000287">
    <property type="term" value="F:magnesium ion binding"/>
    <property type="evidence" value="ECO:0007669"/>
    <property type="project" value="InterPro"/>
</dbReference>
<evidence type="ECO:0000256" key="3">
    <source>
        <dbReference type="ARBA" id="ARBA00022519"/>
    </source>
</evidence>
<feature type="transmembrane region" description="Helical" evidence="12">
    <location>
        <begin position="126"/>
        <end position="145"/>
    </location>
</feature>
<reference evidence="14 15" key="1">
    <citation type="submission" date="2019-08" db="EMBL/GenBank/DDBJ databases">
        <title>Emerging of two pre-pandemic pathogenic O4:KUT lineages of Vibrio parahaemolyticus in coastal eastern China.</title>
        <authorList>
            <person name="Yu H."/>
        </authorList>
    </citation>
    <scope>NUCLEOTIDE SEQUENCE [LARGE SCALE GENOMIC DNA]</scope>
    <source>
        <strain evidence="14 15">HZ17-383</strain>
    </source>
</reference>
<feature type="transmembrane region" description="Helical" evidence="12">
    <location>
        <begin position="321"/>
        <end position="339"/>
    </location>
</feature>
<dbReference type="GO" id="GO:0016757">
    <property type="term" value="F:glycosyltransferase activity"/>
    <property type="evidence" value="ECO:0007669"/>
    <property type="project" value="UniProtKB-KW"/>
</dbReference>
<dbReference type="CDD" id="cd06853">
    <property type="entry name" value="GT_WecA_like"/>
    <property type="match status" value="1"/>
</dbReference>
<dbReference type="GO" id="GO:0071555">
    <property type="term" value="P:cell wall organization"/>
    <property type="evidence" value="ECO:0007669"/>
    <property type="project" value="TreeGrafter"/>
</dbReference>
<keyword evidence="6 12" id="KW-0812">Transmembrane</keyword>
<evidence type="ECO:0000256" key="9">
    <source>
        <dbReference type="ARBA" id="ARBA00022989"/>
    </source>
</evidence>
<evidence type="ECO:0000256" key="10">
    <source>
        <dbReference type="ARBA" id="ARBA00023136"/>
    </source>
</evidence>
<dbReference type="AlphaFoldDB" id="A0AA46L2X1"/>
<dbReference type="PANTHER" id="PTHR22926">
    <property type="entry name" value="PHOSPHO-N-ACETYLMURAMOYL-PENTAPEPTIDE-TRANSFERASE"/>
    <property type="match status" value="1"/>
</dbReference>
<comment type="cofactor">
    <cofactor evidence="12">
        <name>Mn(2+)</name>
        <dbReference type="ChEBI" id="CHEBI:29035"/>
    </cofactor>
</comment>
<comment type="function">
    <text evidence="12">Catalyzes the transfer of the GlcNAc-1-phosphate moiety from UDP-GlcNAc onto the carrier lipid undecaprenyl phosphate (C55-P), yielding GlcNAc-pyrophosphoryl-undecaprenyl (GlcNAc-PP-C55).</text>
</comment>
<feature type="binding site" evidence="13">
    <location>
        <position position="214"/>
    </location>
    <ligand>
        <name>Mg(2+)</name>
        <dbReference type="ChEBI" id="CHEBI:18420"/>
    </ligand>
</feature>
<evidence type="ECO:0000256" key="12">
    <source>
        <dbReference type="HAMAP-Rule" id="MF_02030"/>
    </source>
</evidence>
<dbReference type="PANTHER" id="PTHR22926:SF3">
    <property type="entry name" value="UNDECAPRENYL-PHOSPHATE ALPHA-N-ACETYLGLUCOSAMINYL 1-PHOSPHATE TRANSFERASE"/>
    <property type="match status" value="1"/>
</dbReference>
<organism evidence="14 15">
    <name type="scientific">Vibrio parahaemolyticus</name>
    <dbReference type="NCBI Taxonomy" id="670"/>
    <lineage>
        <taxon>Bacteria</taxon>
        <taxon>Pseudomonadati</taxon>
        <taxon>Pseudomonadota</taxon>
        <taxon>Gammaproteobacteria</taxon>
        <taxon>Vibrionales</taxon>
        <taxon>Vibrionaceae</taxon>
        <taxon>Vibrio</taxon>
    </lineage>
</organism>
<keyword evidence="2 12" id="KW-1003">Cell membrane</keyword>
<evidence type="ECO:0000313" key="15">
    <source>
        <dbReference type="Proteomes" id="UP000321504"/>
    </source>
</evidence>
<dbReference type="GO" id="GO:0009243">
    <property type="term" value="P:O antigen biosynthetic process"/>
    <property type="evidence" value="ECO:0007669"/>
    <property type="project" value="UniProtKB-UniRule"/>
</dbReference>
<feature type="transmembrane region" description="Helical" evidence="12">
    <location>
        <begin position="210"/>
        <end position="229"/>
    </location>
</feature>
<keyword evidence="13" id="KW-0479">Metal-binding</keyword>
<dbReference type="GO" id="GO:0036380">
    <property type="term" value="F:UDP-N-acetylglucosamine-undecaprenyl-phosphate N-acetylglucosaminephosphotransferase activity"/>
    <property type="evidence" value="ECO:0007669"/>
    <property type="project" value="UniProtKB-UniRule"/>
</dbReference>
<keyword evidence="3 12" id="KW-0997">Cell inner membrane</keyword>
<dbReference type="InterPro" id="IPR000715">
    <property type="entry name" value="Glycosyl_transferase_4"/>
</dbReference>
<feature type="transmembrane region" description="Helical" evidence="12">
    <location>
        <begin position="68"/>
        <end position="84"/>
    </location>
</feature>
<dbReference type="RefSeq" id="WP_147724784.1">
    <property type="nucleotide sequence ID" value="NZ_VRMQ01000004.1"/>
</dbReference>
<evidence type="ECO:0000256" key="4">
    <source>
        <dbReference type="ARBA" id="ARBA00022676"/>
    </source>
</evidence>
<comment type="pathway">
    <text evidence="12">Bacterial outer membrane biogenesis; LPS O-antigen biosynthesis.</text>
</comment>
<feature type="transmembrane region" description="Helical" evidence="12">
    <location>
        <begin position="181"/>
        <end position="198"/>
    </location>
</feature>
<keyword evidence="4 12" id="KW-0328">Glycosyltransferase</keyword>
<comment type="caution">
    <text evidence="14">The sequence shown here is derived from an EMBL/GenBank/DDBJ whole genome shotgun (WGS) entry which is preliminary data.</text>
</comment>
<sequence>MNNAYLFVFILSFVLLFVMRKVAKRVGLVDKPNARKLHQGVVPLVGGISIFSTILVGFLLFLPMNDNLSLYLSCSAVLIVLGALDDYYDVSFKIRLIIQAGISLAMIYIGGHSLHDLGYLMGSETIALNEVTGAVITVIAVIGAINAFNMVDGIDGLLGGLASVTFTALGIVFAYNGNEYLATICLLIVTAMLPYIFLNLGFPLGRRFKIFMGDAGSMFIGFTVVWMLIRGTQEPGAVAFKPVTALWLIALPLMDMATIMIRRVRKGQSPFQPDREHLHHICQRLGLSPLATLILICSLSAICAFVGLWADFTNTKESTMFIAFLILFGCYFTAINHIWKLSTFIKKFLSKEKITIESSIHNRADNLPSIKRKIDSDYS</sequence>
<dbReference type="Pfam" id="PF00953">
    <property type="entry name" value="Glycos_transf_4"/>
    <property type="match status" value="1"/>
</dbReference>
<comment type="subcellular location">
    <subcellularLocation>
        <location evidence="12">Cell inner membrane</location>
        <topology evidence="12">Multi-pass membrane protein</topology>
    </subcellularLocation>
    <subcellularLocation>
        <location evidence="1">Cell membrane</location>
        <topology evidence="1">Multi-pass membrane protein</topology>
    </subcellularLocation>
</comment>
<evidence type="ECO:0000256" key="8">
    <source>
        <dbReference type="ARBA" id="ARBA00022985"/>
    </source>
</evidence>
<evidence type="ECO:0000256" key="7">
    <source>
        <dbReference type="ARBA" id="ARBA00022842"/>
    </source>
</evidence>
<evidence type="ECO:0000256" key="6">
    <source>
        <dbReference type="ARBA" id="ARBA00022692"/>
    </source>
</evidence>
<comment type="catalytic activity">
    <reaction evidence="12">
        <text>di-trans,octa-cis-undecaprenyl phosphate + UDP-N-acetyl-alpha-D-glucosamine = N-acetyl-alpha-D-glucosaminyl-di-trans,octa-cis-undecaprenyl diphosphate + UMP</text>
        <dbReference type="Rhea" id="RHEA:28090"/>
        <dbReference type="ChEBI" id="CHEBI:57705"/>
        <dbReference type="ChEBI" id="CHEBI:57865"/>
        <dbReference type="ChEBI" id="CHEBI:60392"/>
        <dbReference type="ChEBI" id="CHEBI:62959"/>
        <dbReference type="EC" id="2.7.8.33"/>
    </reaction>
</comment>
<evidence type="ECO:0000313" key="14">
    <source>
        <dbReference type="EMBL" id="TXN15025.1"/>
    </source>
</evidence>
<protein>
    <recommendedName>
        <fullName evidence="12">Undecaprenyl-phosphate alpha-N-acetylglucosaminyl 1-phosphate transferase</fullName>
        <ecNumber evidence="12">2.7.8.33</ecNumber>
    </recommendedName>
    <alternativeName>
        <fullName evidence="12">UDP-GlcNAc:undecaprenyl-phosphate GlcNAc-1-phosphate transferase</fullName>
    </alternativeName>
    <alternativeName>
        <fullName evidence="12">Undecaprenyl-phosphate GlcNAc-1-phosphate transferase</fullName>
    </alternativeName>
</protein>